<reference evidence="4" key="4">
    <citation type="journal article" date="2015" name="PLoS ONE">
        <title>Comprehensive Evaluation of Toxoplasma gondii VEG and Neospora caninum LIV Genomes with Tachyzoite Stage Transcriptome and Proteome Defines Novel Transcript Features.</title>
        <authorList>
            <person name="Ramaprasad A."/>
            <person name="Mourier T."/>
            <person name="Naeem R."/>
            <person name="Malas T.B."/>
            <person name="Moussa E."/>
            <person name="Panigrahi A."/>
            <person name="Vermont S.J."/>
            <person name="Otto T.D."/>
            <person name="Wastling J."/>
            <person name="Pain A."/>
        </authorList>
    </citation>
    <scope>NUCLEOTIDE SEQUENCE</scope>
    <source>
        <strain evidence="4">Liverpool</strain>
    </source>
</reference>
<dbReference type="Gene3D" id="6.10.250.1280">
    <property type="match status" value="1"/>
</dbReference>
<evidence type="ECO:0000313" key="4">
    <source>
        <dbReference type="EMBL" id="CEL68736.1"/>
    </source>
</evidence>
<reference evidence="3" key="1">
    <citation type="submission" date="2011-02" db="EMBL/GenBank/DDBJ databases">
        <authorList>
            <person name="Aslett M."/>
        </authorList>
    </citation>
    <scope>NUCLEOTIDE SEQUENCE</scope>
    <source>
        <strain evidence="3">Liverpool</strain>
    </source>
</reference>
<dbReference type="EMBL" id="LN714484">
    <property type="protein sequence ID" value="CEL68736.1"/>
    <property type="molecule type" value="Genomic_DNA"/>
</dbReference>
<dbReference type="InParanoid" id="F0VB79"/>
<evidence type="ECO:0000256" key="1">
    <source>
        <dbReference type="ARBA" id="ARBA00010381"/>
    </source>
</evidence>
<dbReference type="PANTHER" id="PTHR12377:SF0">
    <property type="entry name" value="CYTOSOLIC IRON-SULFUR ASSEMBLY COMPONENT 2B"/>
    <property type="match status" value="1"/>
</dbReference>
<gene>
    <name evidence="4" type="ORF">BN1204_044770</name>
    <name evidence="3" type="ORF">NCLIV_044770</name>
</gene>
<protein>
    <submittedName>
        <fullName evidence="3 4">Gg15455, related</fullName>
    </submittedName>
</protein>
<dbReference type="GO" id="GO:0051604">
    <property type="term" value="P:protein maturation"/>
    <property type="evidence" value="ECO:0007669"/>
    <property type="project" value="InterPro"/>
</dbReference>
<dbReference type="RefSeq" id="XP_003881449.1">
    <property type="nucleotide sequence ID" value="XM_003881400.1"/>
</dbReference>
<feature type="region of interest" description="Disordered" evidence="2">
    <location>
        <begin position="69"/>
        <end position="100"/>
    </location>
</feature>
<dbReference type="eggNOG" id="KOG3381">
    <property type="taxonomic scope" value="Eukaryota"/>
</dbReference>
<dbReference type="OrthoDB" id="2746at2759"/>
<dbReference type="InterPro" id="IPR034904">
    <property type="entry name" value="FSCA_dom_sf"/>
</dbReference>
<comment type="similarity">
    <text evidence="1">Belongs to the MIP18 family.</text>
</comment>
<reference evidence="3" key="2">
    <citation type="submission" date="2011-03" db="EMBL/GenBank/DDBJ databases">
        <title>Comparative genomics and transcriptomics of Neospora caninum and Toxoplasma gondii.</title>
        <authorList>
            <person name="Reid A.J."/>
            <person name="Sohal A."/>
            <person name="Harris D."/>
            <person name="Quail M."/>
            <person name="Sanders M."/>
            <person name="Berriman M."/>
            <person name="Wastling J.M."/>
            <person name="Pain A."/>
        </authorList>
    </citation>
    <scope>NUCLEOTIDE SEQUENCE</scope>
    <source>
        <strain evidence="3">Liverpool</strain>
    </source>
</reference>
<dbReference type="GeneID" id="13440401"/>
<evidence type="ECO:0000313" key="5">
    <source>
        <dbReference type="Proteomes" id="UP000007494"/>
    </source>
</evidence>
<dbReference type="Proteomes" id="UP000007494">
    <property type="component" value="Chromosome IX"/>
</dbReference>
<feature type="region of interest" description="Disordered" evidence="2">
    <location>
        <begin position="1"/>
        <end position="30"/>
    </location>
</feature>
<feature type="compositionally biased region" description="Basic and acidic residues" evidence="2">
    <location>
        <begin position="164"/>
        <end position="208"/>
    </location>
</feature>
<dbReference type="PANTHER" id="PTHR12377">
    <property type="entry name" value="CYTOSOLIC IRON-SULFUR ASSEMBLY COMPONENT 2B-RELATED"/>
    <property type="match status" value="1"/>
</dbReference>
<evidence type="ECO:0000256" key="2">
    <source>
        <dbReference type="SAM" id="MobiDB-lite"/>
    </source>
</evidence>
<organism evidence="3 5">
    <name type="scientific">Neospora caninum (strain Liverpool)</name>
    <dbReference type="NCBI Taxonomy" id="572307"/>
    <lineage>
        <taxon>Eukaryota</taxon>
        <taxon>Sar</taxon>
        <taxon>Alveolata</taxon>
        <taxon>Apicomplexa</taxon>
        <taxon>Conoidasida</taxon>
        <taxon>Coccidia</taxon>
        <taxon>Eucoccidiorida</taxon>
        <taxon>Eimeriorina</taxon>
        <taxon>Sarcocystidae</taxon>
        <taxon>Neospora</taxon>
    </lineage>
</organism>
<dbReference type="VEuPathDB" id="ToxoDB:NCLIV_044770"/>
<sequence length="480" mass="53862">MENPNPTVLEDRPESDEDFLASDEDASPSSHARLASLFRASTRKPSWVSSFANPEIFYFPLLEAGGSAKRRSHANPQQNAEAFAETRPGDSPSVFQDKSAETRTSHFAPMHRHAFEGGNEITQVVLRRQKRDVRRQIRDYISLLKAEATVRAFLLEKNARERERWGRARTRERTLESGAIRSEKEESRERTGKERDREEVERRKRDASDAMPGGNRVFEVWLSKKQMRRRLRPREPFTAEEIFSYVKHIQDPEHPYSLEQLDVVAVDRLTPEADAQRDASSQQPSSSLPASSTCVAASSSCCLSSSRPEPHPRVGTGACEELNELSQGAQPAGSLSAASSCEADKKLCCCKEPREKPDTRVTPRVRPEVRAMELAYKGGKGRQGRIVVSFQPTIPHCSQATLIGLLVLVKLLRSAPVWMKSEVRIIEGKHVSYKTINRQLKDKERVSAAAENPALSKVLNRGLLGTDAWMDITDLLVLPE</sequence>
<accession>F0VB79</accession>
<feature type="region of interest" description="Disordered" evidence="2">
    <location>
        <begin position="164"/>
        <end position="211"/>
    </location>
</feature>
<keyword evidence="5" id="KW-1185">Reference proteome</keyword>
<proteinExistence type="inferred from homology"/>
<dbReference type="AlphaFoldDB" id="F0VB79"/>
<dbReference type="OMA" id="CCCKEPR"/>
<dbReference type="InterPro" id="IPR039796">
    <property type="entry name" value="MIP18"/>
</dbReference>
<evidence type="ECO:0000313" key="3">
    <source>
        <dbReference type="EMBL" id="CBZ51416.1"/>
    </source>
</evidence>
<name>F0VB79_NEOCL</name>
<dbReference type="EMBL" id="FR823385">
    <property type="protein sequence ID" value="CBZ51416.1"/>
    <property type="molecule type" value="Genomic_DNA"/>
</dbReference>
<feature type="compositionally biased region" description="Acidic residues" evidence="2">
    <location>
        <begin position="13"/>
        <end position="26"/>
    </location>
</feature>
<reference evidence="5" key="3">
    <citation type="journal article" date="2012" name="PLoS Pathog.">
        <title>Comparative genomics of the apicomplexan parasites Toxoplasma gondii and Neospora caninum: Coccidia differing in host range and transmission strategy.</title>
        <authorList>
            <person name="Reid A.J."/>
            <person name="Vermont S.J."/>
            <person name="Cotton J.A."/>
            <person name="Harris D."/>
            <person name="Hill-Cawthorne G.A."/>
            <person name="Konen-Waisman S."/>
            <person name="Latham S.M."/>
            <person name="Mourier T."/>
            <person name="Norton R."/>
            <person name="Quail M.A."/>
            <person name="Sanders M."/>
            <person name="Shanmugam D."/>
            <person name="Sohal A."/>
            <person name="Wasmuth J.D."/>
            <person name="Brunk B."/>
            <person name="Grigg M.E."/>
            <person name="Howard J.C."/>
            <person name="Parkinson J."/>
            <person name="Roos D.S."/>
            <person name="Trees A.J."/>
            <person name="Berriman M."/>
            <person name="Pain A."/>
            <person name="Wastling J.M."/>
        </authorList>
    </citation>
    <scope>NUCLEOTIDE SEQUENCE [LARGE SCALE GENOMIC DNA]</scope>
    <source>
        <strain evidence="5">Liverpool</strain>
    </source>
</reference>
<dbReference type="Gene3D" id="3.30.300.130">
    <property type="entry name" value="Fe-S cluster assembly (FSCA)"/>
    <property type="match status" value="2"/>
</dbReference>